<accession>A0ABZ1ATQ5</accession>
<evidence type="ECO:0000313" key="1">
    <source>
        <dbReference type="EMBL" id="WRL61962.1"/>
    </source>
</evidence>
<proteinExistence type="predicted"/>
<dbReference type="Proteomes" id="UP001324287">
    <property type="component" value="Chromosome"/>
</dbReference>
<sequence length="393" mass="43346">MESLAGPRQPPGWFQPSITGVLDRARVVLAARGPRQLEEATAELLGAELYRVIRDEDRGLWFDWWFEQLVDAALARIRAEGSRNDAWQAPWWLLHGLASIGSPALSAAAQTALGRATKELRRDAYQSQPEWLRLLPRISATGEMWQLRDVYGARLAVIAGFSYPGGTDRSVFLFDIDACGLVRLVHAGVFDNVDEAAAAWRSLVGDAADRSSPAPIETGEQLACLVHYEAGEELVEGTEPRDVTDNWFRASRRTHDLAQALRKRGMALPESRSLYHDIDTEPMVEAFVAWHRTTHGTEPDPEAVDAVAAEWLEGALPGTQHAASPHRAQYQLTLISDWQPEHPVTVAVKTLLPTWVRWNGEQAGLPVHFLERAVAAAAGNPGPISERCGVDPE</sequence>
<keyword evidence="2" id="KW-1185">Reference proteome</keyword>
<dbReference type="EMBL" id="CP141261">
    <property type="protein sequence ID" value="WRL61962.1"/>
    <property type="molecule type" value="Genomic_DNA"/>
</dbReference>
<gene>
    <name evidence="1" type="ORF">U6N30_17940</name>
</gene>
<organism evidence="1 2">
    <name type="scientific">Blastococcus brunescens</name>
    <dbReference type="NCBI Taxonomy" id="1564165"/>
    <lineage>
        <taxon>Bacteria</taxon>
        <taxon>Bacillati</taxon>
        <taxon>Actinomycetota</taxon>
        <taxon>Actinomycetes</taxon>
        <taxon>Geodermatophilales</taxon>
        <taxon>Geodermatophilaceae</taxon>
        <taxon>Blastococcus</taxon>
    </lineage>
</organism>
<protein>
    <submittedName>
        <fullName evidence="1">Uncharacterized protein</fullName>
    </submittedName>
</protein>
<reference evidence="1 2" key="1">
    <citation type="submission" date="2023-12" db="EMBL/GenBank/DDBJ databases">
        <title>Blastococcus brunescens sp. nov., an actonobacterium isolated from sandstone collected in sahara desert.</title>
        <authorList>
            <person name="Gtari M."/>
            <person name="Ghodhbane F."/>
        </authorList>
    </citation>
    <scope>NUCLEOTIDE SEQUENCE [LARGE SCALE GENOMIC DNA]</scope>
    <source>
        <strain evidence="1 2">BMG 8361</strain>
    </source>
</reference>
<name>A0ABZ1ATQ5_9ACTN</name>
<evidence type="ECO:0000313" key="2">
    <source>
        <dbReference type="Proteomes" id="UP001324287"/>
    </source>
</evidence>
<dbReference type="RefSeq" id="WP_324273321.1">
    <property type="nucleotide sequence ID" value="NZ_CP141261.1"/>
</dbReference>